<dbReference type="EMBL" id="MT144891">
    <property type="protein sequence ID" value="QJI01009.1"/>
    <property type="molecule type" value="Genomic_DNA"/>
</dbReference>
<reference evidence="1" key="1">
    <citation type="submission" date="2020-03" db="EMBL/GenBank/DDBJ databases">
        <title>The deep terrestrial virosphere.</title>
        <authorList>
            <person name="Holmfeldt K."/>
            <person name="Nilsson E."/>
            <person name="Simone D."/>
            <person name="Lopez-Fernandez M."/>
            <person name="Wu X."/>
            <person name="de Brujin I."/>
            <person name="Lundin D."/>
            <person name="Andersson A."/>
            <person name="Bertilsson S."/>
            <person name="Dopson M."/>
        </authorList>
    </citation>
    <scope>NUCLEOTIDE SEQUENCE</scope>
    <source>
        <strain evidence="1">TM448B02229</strain>
    </source>
</reference>
<gene>
    <name evidence="1" type="ORF">TM448B02229_0011</name>
</gene>
<name>A0A6M3XSV7_9ZZZZ</name>
<dbReference type="AlphaFoldDB" id="A0A6M3XSV7"/>
<organism evidence="1">
    <name type="scientific">viral metagenome</name>
    <dbReference type="NCBI Taxonomy" id="1070528"/>
    <lineage>
        <taxon>unclassified sequences</taxon>
        <taxon>metagenomes</taxon>
        <taxon>organismal metagenomes</taxon>
    </lineage>
</organism>
<accession>A0A6M3XSV7</accession>
<proteinExistence type="predicted"/>
<evidence type="ECO:0000313" key="1">
    <source>
        <dbReference type="EMBL" id="QJI01009.1"/>
    </source>
</evidence>
<sequence>MSIEDIENAIKALGTTDIVTCPLHPVGIPGIGAGAEDANDALGTVFTIDVPKRGVLVSATYFDLDDEGTQVNFYLFKSLPTAIADNAAWTCSDADVIKQVTRLAFFVFNDQTVSQTSEIKNIGKAYTAPEGKFYIQAQCAGTPTIATGSAPRLQLQIQSFDPNFKES</sequence>
<protein>
    <submittedName>
        <fullName evidence="1">Uncharacterized protein</fullName>
    </submittedName>
</protein>